<dbReference type="EMBL" id="JBFASG010000022">
    <property type="protein sequence ID" value="MEV4925434.1"/>
    <property type="molecule type" value="Genomic_DNA"/>
</dbReference>
<proteinExistence type="predicted"/>
<sequence length="74" mass="8041">MANKGQQFRVEFEGISLPDEVVQRIDAAIRKAVLTELATVDIQARAHDLLAEDLTIGRIGGGGTQGIRVRQVEV</sequence>
<keyword evidence="2" id="KW-1185">Reference proteome</keyword>
<accession>A0ABV3IZC7</accession>
<dbReference type="Proteomes" id="UP001552479">
    <property type="component" value="Unassembled WGS sequence"/>
</dbReference>
<organism evidence="1 2">
    <name type="scientific">Streptomyces roseoverticillatus</name>
    <dbReference type="NCBI Taxonomy" id="66429"/>
    <lineage>
        <taxon>Bacteria</taxon>
        <taxon>Bacillati</taxon>
        <taxon>Actinomycetota</taxon>
        <taxon>Actinomycetes</taxon>
        <taxon>Kitasatosporales</taxon>
        <taxon>Streptomycetaceae</taxon>
        <taxon>Streptomyces</taxon>
    </lineage>
</organism>
<dbReference type="RefSeq" id="WP_366089150.1">
    <property type="nucleotide sequence ID" value="NZ_JBFASG010000022.1"/>
</dbReference>
<comment type="caution">
    <text evidence="1">The sequence shown here is derived from an EMBL/GenBank/DDBJ whole genome shotgun (WGS) entry which is preliminary data.</text>
</comment>
<name>A0ABV3IZC7_9ACTN</name>
<protein>
    <submittedName>
        <fullName evidence="1">Uncharacterized protein</fullName>
    </submittedName>
</protein>
<evidence type="ECO:0000313" key="2">
    <source>
        <dbReference type="Proteomes" id="UP001552479"/>
    </source>
</evidence>
<evidence type="ECO:0000313" key="1">
    <source>
        <dbReference type="EMBL" id="MEV4925434.1"/>
    </source>
</evidence>
<reference evidence="1 2" key="1">
    <citation type="submission" date="2024-06" db="EMBL/GenBank/DDBJ databases">
        <title>The Natural Products Discovery Center: Release of the First 8490 Sequenced Strains for Exploring Actinobacteria Biosynthetic Diversity.</title>
        <authorList>
            <person name="Kalkreuter E."/>
            <person name="Kautsar S.A."/>
            <person name="Yang D."/>
            <person name="Bader C.D."/>
            <person name="Teijaro C.N."/>
            <person name="Fluegel L."/>
            <person name="Davis C.M."/>
            <person name="Simpson J.R."/>
            <person name="Lauterbach L."/>
            <person name="Steele A.D."/>
            <person name="Gui C."/>
            <person name="Meng S."/>
            <person name="Li G."/>
            <person name="Viehrig K."/>
            <person name="Ye F."/>
            <person name="Su P."/>
            <person name="Kiefer A.F."/>
            <person name="Nichols A."/>
            <person name="Cepeda A.J."/>
            <person name="Yan W."/>
            <person name="Fan B."/>
            <person name="Jiang Y."/>
            <person name="Adhikari A."/>
            <person name="Zheng C.-J."/>
            <person name="Schuster L."/>
            <person name="Cowan T.M."/>
            <person name="Smanski M.J."/>
            <person name="Chevrette M.G."/>
            <person name="De Carvalho L.P.S."/>
            <person name="Shen B."/>
        </authorList>
    </citation>
    <scope>NUCLEOTIDE SEQUENCE [LARGE SCALE GENOMIC DNA]</scope>
    <source>
        <strain evidence="1 2">NPDC053791</strain>
    </source>
</reference>
<gene>
    <name evidence="1" type="ORF">AB0L03_21835</name>
</gene>